<dbReference type="NCBIfam" id="TIGR00666">
    <property type="entry name" value="PBP4"/>
    <property type="match status" value="1"/>
</dbReference>
<dbReference type="Gene3D" id="3.50.80.20">
    <property type="entry name" value="D-Ala-D-Ala carboxypeptidase C, peptidase S13"/>
    <property type="match status" value="1"/>
</dbReference>
<keyword evidence="4" id="KW-0121">Carboxypeptidase</keyword>
<accession>A0A844GWS8</accession>
<dbReference type="SUPFAM" id="SSF56601">
    <property type="entry name" value="beta-lactamase/transpeptidase-like"/>
    <property type="match status" value="1"/>
</dbReference>
<dbReference type="InterPro" id="IPR012338">
    <property type="entry name" value="Beta-lactam/transpept-like"/>
</dbReference>
<keyword evidence="3" id="KW-1133">Transmembrane helix</keyword>
<evidence type="ECO:0000256" key="2">
    <source>
        <dbReference type="ARBA" id="ARBA00022801"/>
    </source>
</evidence>
<keyword evidence="2 4" id="KW-0378">Hydrolase</keyword>
<dbReference type="AlphaFoldDB" id="A0A844GWS8"/>
<dbReference type="GO" id="GO:0000270">
    <property type="term" value="P:peptidoglycan metabolic process"/>
    <property type="evidence" value="ECO:0007669"/>
    <property type="project" value="TreeGrafter"/>
</dbReference>
<proteinExistence type="inferred from homology"/>
<evidence type="ECO:0000256" key="1">
    <source>
        <dbReference type="ARBA" id="ARBA00006096"/>
    </source>
</evidence>
<organism evidence="4 5">
    <name type="scientific">Cyanobacterium aponinum 0216</name>
    <dbReference type="NCBI Taxonomy" id="2676140"/>
    <lineage>
        <taxon>Bacteria</taxon>
        <taxon>Bacillati</taxon>
        <taxon>Cyanobacteriota</taxon>
        <taxon>Cyanophyceae</taxon>
        <taxon>Oscillatoriophycideae</taxon>
        <taxon>Chroococcales</taxon>
        <taxon>Geminocystaceae</taxon>
        <taxon>Cyanobacterium</taxon>
    </lineage>
</organism>
<sequence length="493" mass="55973">MIKKNIFYRVLLSILIGFYNIFFYSLSSKAEIKELSEYNQNQVCIQGLESTINSILNQSERSRENWGILIEKLNQNQTLYKLNENKYFIPASNVKLFTTASFLLNFGENFTIKTPIYIKGKEEFIDELIIIGKGDPTITKSDLEDIAKKLQQLNINHVKNLILVNNSPIKYPFNNSWEFSDLYFYYAVPINSFILEENTVTLSLTPSQVGKQILLKWSDKLAGKQWLITNEGVTVSEDEEYSINLNPMGLESRLRIEGNLPVNNHDDNWWLSIPNPEQYFQDSLIAILQNNGIQVEKTEIIDQKNIDLNDANLLLEINSPNSNNLIAEINQNSNNLYAEILLSYLATNQDTKFISQTKILENVGLLSNDYSLKDASGLSRQNLVTPKSLVTLLKLMDKTEYAKTFRNSLSLAGVNGTLKNRFQNEDIINNNLWGKTGTLTGVSALSGYLRTKDDDVVFSIMVNNSSALSKELRDTIDKLLVIVAQSQHCANNS</sequence>
<dbReference type="Proteomes" id="UP000437131">
    <property type="component" value="Unassembled WGS sequence"/>
</dbReference>
<keyword evidence="4" id="KW-0645">Protease</keyword>
<dbReference type="Pfam" id="PF02113">
    <property type="entry name" value="Peptidase_S13"/>
    <property type="match status" value="1"/>
</dbReference>
<dbReference type="EMBL" id="WMIA01000013">
    <property type="protein sequence ID" value="MTF39491.1"/>
    <property type="molecule type" value="Genomic_DNA"/>
</dbReference>
<evidence type="ECO:0000256" key="3">
    <source>
        <dbReference type="SAM" id="Phobius"/>
    </source>
</evidence>
<reference evidence="4 5" key="1">
    <citation type="submission" date="2019-11" db="EMBL/GenBank/DDBJ databases">
        <title>Isolation of a new High Light Tolerant Cyanobacteria.</title>
        <authorList>
            <person name="Dobson Z."/>
            <person name="Vaughn N."/>
            <person name="Vaughn M."/>
            <person name="Fromme P."/>
            <person name="Mazor Y."/>
        </authorList>
    </citation>
    <scope>NUCLEOTIDE SEQUENCE [LARGE SCALE GENOMIC DNA]</scope>
    <source>
        <strain evidence="4 5">0216</strain>
    </source>
</reference>
<evidence type="ECO:0000313" key="5">
    <source>
        <dbReference type="Proteomes" id="UP000437131"/>
    </source>
</evidence>
<dbReference type="PANTHER" id="PTHR30023:SF0">
    <property type="entry name" value="PENICILLIN-SENSITIVE CARBOXYPEPTIDASE A"/>
    <property type="match status" value="1"/>
</dbReference>
<dbReference type="InterPro" id="IPR000667">
    <property type="entry name" value="Peptidase_S13"/>
</dbReference>
<protein>
    <submittedName>
        <fullName evidence="4">D-alanyl-D-alanine carboxypeptidase/D-alanyl-D-alanine-endopeptidase</fullName>
        <ecNumber evidence="4">3.4.16.4</ecNumber>
    </submittedName>
</protein>
<dbReference type="EC" id="3.4.16.4" evidence="4"/>
<evidence type="ECO:0000313" key="4">
    <source>
        <dbReference type="EMBL" id="MTF39491.1"/>
    </source>
</evidence>
<dbReference type="PANTHER" id="PTHR30023">
    <property type="entry name" value="D-ALANYL-D-ALANINE CARBOXYPEPTIDASE"/>
    <property type="match status" value="1"/>
</dbReference>
<keyword evidence="3" id="KW-0812">Transmembrane</keyword>
<dbReference type="Gene3D" id="3.40.710.10">
    <property type="entry name" value="DD-peptidase/beta-lactamase superfamily"/>
    <property type="match status" value="2"/>
</dbReference>
<feature type="transmembrane region" description="Helical" evidence="3">
    <location>
        <begin position="7"/>
        <end position="26"/>
    </location>
</feature>
<dbReference type="PRINTS" id="PR00922">
    <property type="entry name" value="DADACBPTASE3"/>
</dbReference>
<dbReference type="RefSeq" id="WP_155084066.1">
    <property type="nucleotide sequence ID" value="NZ_WMIA01000013.1"/>
</dbReference>
<keyword evidence="3" id="KW-0472">Membrane</keyword>
<dbReference type="GO" id="GO:0006508">
    <property type="term" value="P:proteolysis"/>
    <property type="evidence" value="ECO:0007669"/>
    <property type="project" value="InterPro"/>
</dbReference>
<comment type="caution">
    <text evidence="4">The sequence shown here is derived from an EMBL/GenBank/DDBJ whole genome shotgun (WGS) entry which is preliminary data.</text>
</comment>
<gene>
    <name evidence="4" type="primary">dacB</name>
    <name evidence="4" type="ORF">GGC33_11220</name>
</gene>
<dbReference type="GO" id="GO:0009002">
    <property type="term" value="F:serine-type D-Ala-D-Ala carboxypeptidase activity"/>
    <property type="evidence" value="ECO:0007669"/>
    <property type="project" value="UniProtKB-EC"/>
</dbReference>
<name>A0A844GWS8_9CHRO</name>
<comment type="similarity">
    <text evidence="1">Belongs to the peptidase S13 family.</text>
</comment>